<keyword evidence="2" id="KW-1185">Reference proteome</keyword>
<accession>A0A975G801</accession>
<evidence type="ECO:0000313" key="2">
    <source>
        <dbReference type="Proteomes" id="UP000676169"/>
    </source>
</evidence>
<proteinExistence type="predicted"/>
<name>A0A975G801_9BACT</name>
<dbReference type="AlphaFoldDB" id="A0A975G801"/>
<dbReference type="KEGG" id="lamb:KBB96_17505"/>
<evidence type="ECO:0000313" key="1">
    <source>
        <dbReference type="EMBL" id="QUE50643.1"/>
    </source>
</evidence>
<organism evidence="1 2">
    <name type="scientific">Luteolibacter ambystomatis</name>
    <dbReference type="NCBI Taxonomy" id="2824561"/>
    <lineage>
        <taxon>Bacteria</taxon>
        <taxon>Pseudomonadati</taxon>
        <taxon>Verrucomicrobiota</taxon>
        <taxon>Verrucomicrobiia</taxon>
        <taxon>Verrucomicrobiales</taxon>
        <taxon>Verrucomicrobiaceae</taxon>
        <taxon>Luteolibacter</taxon>
    </lineage>
</organism>
<protein>
    <submittedName>
        <fullName evidence="1">Uncharacterized protein</fullName>
    </submittedName>
</protein>
<sequence>MNTNEHNNTRERPSHVPDDRTIAPELAFDGEWDADAVAGLIRSKCGHEETPAFLFVGKKEAGLLREHLGEVFGADSVTTLRDTYYMGLEVIELDCESFLSTAGRKTHRLLQDPISRRPAWRDQDGDSGWRFHT</sequence>
<reference evidence="1" key="1">
    <citation type="submission" date="2021-04" db="EMBL/GenBank/DDBJ databases">
        <title>Luteolibacter sp. 32A isolated from the skin of an Anderson's salamander (Ambystoma andersonii).</title>
        <authorList>
            <person name="Spergser J."/>
            <person name="Busse H.-J."/>
        </authorList>
    </citation>
    <scope>NUCLEOTIDE SEQUENCE</scope>
    <source>
        <strain evidence="1">32A</strain>
    </source>
</reference>
<gene>
    <name evidence="1" type="ORF">KBB96_17505</name>
</gene>
<dbReference type="Proteomes" id="UP000676169">
    <property type="component" value="Chromosome"/>
</dbReference>
<dbReference type="RefSeq" id="WP_211630783.1">
    <property type="nucleotide sequence ID" value="NZ_CP073100.1"/>
</dbReference>
<dbReference type="EMBL" id="CP073100">
    <property type="protein sequence ID" value="QUE50643.1"/>
    <property type="molecule type" value="Genomic_DNA"/>
</dbReference>